<keyword evidence="1" id="KW-0812">Transmembrane</keyword>
<protein>
    <submittedName>
        <fullName evidence="2">Uncharacterized protein</fullName>
    </submittedName>
</protein>
<dbReference type="Proteomes" id="UP000242180">
    <property type="component" value="Unassembled WGS sequence"/>
</dbReference>
<keyword evidence="1" id="KW-0472">Membrane</keyword>
<organism evidence="2 3">
    <name type="scientific">Syncephalastrum racemosum</name>
    <name type="common">Filamentous fungus</name>
    <dbReference type="NCBI Taxonomy" id="13706"/>
    <lineage>
        <taxon>Eukaryota</taxon>
        <taxon>Fungi</taxon>
        <taxon>Fungi incertae sedis</taxon>
        <taxon>Mucoromycota</taxon>
        <taxon>Mucoromycotina</taxon>
        <taxon>Mucoromycetes</taxon>
        <taxon>Mucorales</taxon>
        <taxon>Syncephalastraceae</taxon>
        <taxon>Syncephalastrum</taxon>
    </lineage>
</organism>
<dbReference type="AlphaFoldDB" id="A0A1X2HHD8"/>
<evidence type="ECO:0000256" key="1">
    <source>
        <dbReference type="SAM" id="Phobius"/>
    </source>
</evidence>
<evidence type="ECO:0000313" key="3">
    <source>
        <dbReference type="Proteomes" id="UP000242180"/>
    </source>
</evidence>
<gene>
    <name evidence="2" type="ORF">BCR43DRAFT_195052</name>
</gene>
<dbReference type="InParanoid" id="A0A1X2HHD8"/>
<accession>A0A1X2HHD8</accession>
<reference evidence="2 3" key="1">
    <citation type="submission" date="2016-07" db="EMBL/GenBank/DDBJ databases">
        <title>Pervasive Adenine N6-methylation of Active Genes in Fungi.</title>
        <authorList>
            <consortium name="DOE Joint Genome Institute"/>
            <person name="Mondo S.J."/>
            <person name="Dannebaum R.O."/>
            <person name="Kuo R.C."/>
            <person name="Labutti K."/>
            <person name="Haridas S."/>
            <person name="Kuo A."/>
            <person name="Salamov A."/>
            <person name="Ahrendt S.R."/>
            <person name="Lipzen A."/>
            <person name="Sullivan W."/>
            <person name="Andreopoulos W.B."/>
            <person name="Clum A."/>
            <person name="Lindquist E."/>
            <person name="Daum C."/>
            <person name="Ramamoorthy G.K."/>
            <person name="Gryganskyi A."/>
            <person name="Culley D."/>
            <person name="Magnuson J.K."/>
            <person name="James T.Y."/>
            <person name="O'Malley M.A."/>
            <person name="Stajich J.E."/>
            <person name="Spatafora J.W."/>
            <person name="Visel A."/>
            <person name="Grigoriev I.V."/>
        </authorList>
    </citation>
    <scope>NUCLEOTIDE SEQUENCE [LARGE SCALE GENOMIC DNA]</scope>
    <source>
        <strain evidence="2 3">NRRL 2496</strain>
    </source>
</reference>
<proteinExistence type="predicted"/>
<sequence>MCALCSPIHPYYSASYQPEYVPPIGFFYYFLLPSRCTDRTVENLYCCRSMYLLHYQCAYWAVASQLLIFFGFKIRQPCRRRITSGSFCG</sequence>
<name>A0A1X2HHD8_SYNRA</name>
<comment type="caution">
    <text evidence="2">The sequence shown here is derived from an EMBL/GenBank/DDBJ whole genome shotgun (WGS) entry which is preliminary data.</text>
</comment>
<evidence type="ECO:0000313" key="2">
    <source>
        <dbReference type="EMBL" id="ORY98480.1"/>
    </source>
</evidence>
<feature type="transmembrane region" description="Helical" evidence="1">
    <location>
        <begin position="53"/>
        <end position="72"/>
    </location>
</feature>
<keyword evidence="3" id="KW-1185">Reference proteome</keyword>
<dbReference type="EMBL" id="MCGN01000003">
    <property type="protein sequence ID" value="ORY98480.1"/>
    <property type="molecule type" value="Genomic_DNA"/>
</dbReference>
<keyword evidence="1" id="KW-1133">Transmembrane helix</keyword>